<reference evidence="2 3" key="1">
    <citation type="submission" date="2019-03" db="EMBL/GenBank/DDBJ databases">
        <title>Bradyrhizobium diversity isolated from nodules of Chamaecrista fasciculata.</title>
        <authorList>
            <person name="Klepa M.S."/>
            <person name="Urquiaga M.O."/>
            <person name="Hungria M."/>
            <person name="Delamuta J.R."/>
        </authorList>
    </citation>
    <scope>NUCLEOTIDE SEQUENCE [LARGE SCALE GENOMIC DNA]</scope>
    <source>
        <strain evidence="2 3">CNPSo 3448</strain>
    </source>
</reference>
<accession>A0A4Y9LLT9</accession>
<gene>
    <name evidence="2" type="ORF">E4K65_27975</name>
</gene>
<dbReference type="RefSeq" id="WP_135176859.1">
    <property type="nucleotide sequence ID" value="NZ_SPQT01000018.1"/>
</dbReference>
<evidence type="ECO:0000313" key="2">
    <source>
        <dbReference type="EMBL" id="TFV44518.1"/>
    </source>
</evidence>
<evidence type="ECO:0000313" key="3">
    <source>
        <dbReference type="Proteomes" id="UP000297966"/>
    </source>
</evidence>
<dbReference type="OrthoDB" id="8245550at2"/>
<dbReference type="EMBL" id="SPQT01000018">
    <property type="protein sequence ID" value="TFV44518.1"/>
    <property type="molecule type" value="Genomic_DNA"/>
</dbReference>
<comment type="caution">
    <text evidence="2">The sequence shown here is derived from an EMBL/GenBank/DDBJ whole genome shotgun (WGS) entry which is preliminary data.</text>
</comment>
<sequence>MLKKSLLTMSLLLPLAAVSATAHAGSTITDKSYWPNEAGRSAQSPVYAQDPGRSAIVYDRRARVVAPAIGAIEDRPASRYQGGPKGH</sequence>
<proteinExistence type="predicted"/>
<keyword evidence="1" id="KW-0732">Signal</keyword>
<evidence type="ECO:0000256" key="1">
    <source>
        <dbReference type="SAM" id="SignalP"/>
    </source>
</evidence>
<name>A0A4Y9LLT9_9BRAD</name>
<dbReference type="AlphaFoldDB" id="A0A4Y9LLT9"/>
<protein>
    <submittedName>
        <fullName evidence="2">Uncharacterized protein</fullName>
    </submittedName>
</protein>
<keyword evidence="3" id="KW-1185">Reference proteome</keyword>
<feature type="signal peptide" evidence="1">
    <location>
        <begin position="1"/>
        <end position="24"/>
    </location>
</feature>
<dbReference type="Proteomes" id="UP000297966">
    <property type="component" value="Unassembled WGS sequence"/>
</dbReference>
<feature type="chain" id="PRO_5021401013" evidence="1">
    <location>
        <begin position="25"/>
        <end position="87"/>
    </location>
</feature>
<organism evidence="2 3">
    <name type="scientific">Bradyrhizobium niftali</name>
    <dbReference type="NCBI Taxonomy" id="2560055"/>
    <lineage>
        <taxon>Bacteria</taxon>
        <taxon>Pseudomonadati</taxon>
        <taxon>Pseudomonadota</taxon>
        <taxon>Alphaproteobacteria</taxon>
        <taxon>Hyphomicrobiales</taxon>
        <taxon>Nitrobacteraceae</taxon>
        <taxon>Bradyrhizobium</taxon>
    </lineage>
</organism>